<gene>
    <name evidence="3" type="ORF">H7U36_13765</name>
</gene>
<dbReference type="InterPro" id="IPR040285">
    <property type="entry name" value="ProX/PRXD1"/>
</dbReference>
<dbReference type="PANTHER" id="PTHR31423:SF3">
    <property type="entry name" value="PROLYL-TRNA SYNTHETASE ASSOCIATED DOMAIN-CONTAINING PROTEIN 1-RELATED"/>
    <property type="match status" value="1"/>
</dbReference>
<dbReference type="PANTHER" id="PTHR31423">
    <property type="entry name" value="YBAK DOMAIN-CONTAINING PROTEIN"/>
    <property type="match status" value="1"/>
</dbReference>
<comment type="caution">
    <text evidence="3">The sequence shown here is derived from an EMBL/GenBank/DDBJ whole genome shotgun (WGS) entry which is preliminary data.</text>
</comment>
<dbReference type="Proteomes" id="UP000716906">
    <property type="component" value="Unassembled WGS sequence"/>
</dbReference>
<sequence>MVDSKSLIDKGQRERKKVFQLLDKLHIPYERVENDVVETMEECEEIDRALGTEIRKSIFLCNQKKTSFFLIVMPAAKQLDTSALEKKLGVGHLSFASAEMMEKHLGAKPGSASVMGLVNDEDEYVQLIIDKEVADAEWFGCNPGINTDHLKLKTADLLNKFLPRIYHKAKIMELSRVDGKPGTRIKFRVFYFIKKDY</sequence>
<dbReference type="Gene3D" id="3.90.960.10">
    <property type="entry name" value="YbaK/aminoacyl-tRNA synthetase-associated domain"/>
    <property type="match status" value="1"/>
</dbReference>
<feature type="domain" description="YbaK/aminoacyl-tRNA synthetase-associated" evidence="2">
    <location>
        <begin position="37"/>
        <end position="158"/>
    </location>
</feature>
<dbReference type="EMBL" id="JACLYY010000017">
    <property type="protein sequence ID" value="MBM6739151.1"/>
    <property type="molecule type" value="Genomic_DNA"/>
</dbReference>
<evidence type="ECO:0000256" key="1">
    <source>
        <dbReference type="ARBA" id="ARBA00010201"/>
    </source>
</evidence>
<comment type="similarity">
    <text evidence="1">Belongs to the PRORSD1 family.</text>
</comment>
<accession>A0ABS2EC07</accession>
<organism evidence="3 4">
    <name type="scientific">Faecalicatena fissicatena</name>
    <dbReference type="NCBI Taxonomy" id="290055"/>
    <lineage>
        <taxon>Bacteria</taxon>
        <taxon>Bacillati</taxon>
        <taxon>Bacillota</taxon>
        <taxon>Clostridia</taxon>
        <taxon>Lachnospirales</taxon>
        <taxon>Lachnospiraceae</taxon>
        <taxon>Faecalicatena</taxon>
    </lineage>
</organism>
<proteinExistence type="inferred from homology"/>
<dbReference type="InterPro" id="IPR007214">
    <property type="entry name" value="YbaK/aa-tRNA-synth-assoc-dom"/>
</dbReference>
<dbReference type="Pfam" id="PF04073">
    <property type="entry name" value="tRNA_edit"/>
    <property type="match status" value="1"/>
</dbReference>
<evidence type="ECO:0000313" key="4">
    <source>
        <dbReference type="Proteomes" id="UP000716906"/>
    </source>
</evidence>
<dbReference type="InterPro" id="IPR036754">
    <property type="entry name" value="YbaK/aa-tRNA-synt-asso_dom_sf"/>
</dbReference>
<evidence type="ECO:0000259" key="2">
    <source>
        <dbReference type="Pfam" id="PF04073"/>
    </source>
</evidence>
<evidence type="ECO:0000313" key="3">
    <source>
        <dbReference type="EMBL" id="MBM6739151.1"/>
    </source>
</evidence>
<reference evidence="3 4" key="1">
    <citation type="journal article" date="2021" name="Sci. Rep.">
        <title>The distribution of antibiotic resistance genes in chicken gut microbiota commensals.</title>
        <authorList>
            <person name="Juricova H."/>
            <person name="Matiasovicova J."/>
            <person name="Kubasova T."/>
            <person name="Cejkova D."/>
            <person name="Rychlik I."/>
        </authorList>
    </citation>
    <scope>NUCLEOTIDE SEQUENCE [LARGE SCALE GENOMIC DNA]</scope>
    <source>
        <strain evidence="3 4">An773</strain>
    </source>
</reference>
<keyword evidence="4" id="KW-1185">Reference proteome</keyword>
<protein>
    <submittedName>
        <fullName evidence="3">Prolyl-tRNA synthetase associated domain-containing protein</fullName>
    </submittedName>
</protein>
<name>A0ABS2EC07_9FIRM</name>
<dbReference type="SUPFAM" id="SSF55826">
    <property type="entry name" value="YbaK/ProRS associated domain"/>
    <property type="match status" value="1"/>
</dbReference>
<dbReference type="CDD" id="cd04335">
    <property type="entry name" value="PrdX_deacylase"/>
    <property type="match status" value="1"/>
</dbReference>